<dbReference type="KEGG" id="bsto:C0V70_10885"/>
<evidence type="ECO:0000313" key="2">
    <source>
        <dbReference type="Proteomes" id="UP000235584"/>
    </source>
</evidence>
<dbReference type="AlphaFoldDB" id="A0A2K9NSU3"/>
<dbReference type="EMBL" id="CP025704">
    <property type="protein sequence ID" value="AUN98596.1"/>
    <property type="molecule type" value="Genomic_DNA"/>
</dbReference>
<name>A0A2K9NSU3_BACTC</name>
<dbReference type="RefSeq" id="WP_102243887.1">
    <property type="nucleotide sequence ID" value="NZ_CP025704.1"/>
</dbReference>
<sequence>MDRDSFVITLIAQYKDEIEEILVECEHVYRSTIDYEMLDGKVEELMRCAKVDGLEEKIVWDLLHHRIPSYVNYVNAKTLKTSKKAA</sequence>
<keyword evidence="2" id="KW-1185">Reference proteome</keyword>
<proteinExistence type="predicted"/>
<accession>A0A2K9NSU3</accession>
<evidence type="ECO:0000313" key="1">
    <source>
        <dbReference type="EMBL" id="AUN98596.1"/>
    </source>
</evidence>
<reference evidence="1 2" key="1">
    <citation type="submission" date="2018-01" db="EMBL/GenBank/DDBJ databases">
        <title>Complete genome sequence of Bacteriovorax stolpii DSM12778.</title>
        <authorList>
            <person name="Tang B."/>
            <person name="Chang J."/>
        </authorList>
    </citation>
    <scope>NUCLEOTIDE SEQUENCE [LARGE SCALE GENOMIC DNA]</scope>
    <source>
        <strain evidence="1 2">DSM 12778</strain>
    </source>
</reference>
<gene>
    <name evidence="1" type="ORF">C0V70_10885</name>
</gene>
<organism evidence="1 2">
    <name type="scientific">Bacteriovorax stolpii</name>
    <name type="common">Bdellovibrio stolpii</name>
    <dbReference type="NCBI Taxonomy" id="960"/>
    <lineage>
        <taxon>Bacteria</taxon>
        <taxon>Pseudomonadati</taxon>
        <taxon>Bdellovibrionota</taxon>
        <taxon>Bacteriovoracia</taxon>
        <taxon>Bacteriovoracales</taxon>
        <taxon>Bacteriovoracaceae</taxon>
        <taxon>Bacteriovorax</taxon>
    </lineage>
</organism>
<dbReference type="Proteomes" id="UP000235584">
    <property type="component" value="Chromosome"/>
</dbReference>
<protein>
    <submittedName>
        <fullName evidence="1">Uncharacterized protein</fullName>
    </submittedName>
</protein>